<sequence>MKLDSCNINLKCVKVLKEFTTPCYEAVDNSSIHFMRGKNPKVRCKGAFGQGGRWVLSISRAATTAGVAGPALKKNPTGIKHSRQIRIWMEQL</sequence>
<dbReference type="Proteomes" id="UP001054837">
    <property type="component" value="Unassembled WGS sequence"/>
</dbReference>
<protein>
    <submittedName>
        <fullName evidence="1">Uncharacterized protein</fullName>
    </submittedName>
</protein>
<name>A0AAV4RIX8_9ARAC</name>
<evidence type="ECO:0000313" key="2">
    <source>
        <dbReference type="Proteomes" id="UP001054837"/>
    </source>
</evidence>
<comment type="caution">
    <text evidence="1">The sequence shown here is derived from an EMBL/GenBank/DDBJ whole genome shotgun (WGS) entry which is preliminary data.</text>
</comment>
<dbReference type="AlphaFoldDB" id="A0AAV4RIX8"/>
<evidence type="ECO:0000313" key="1">
    <source>
        <dbReference type="EMBL" id="GIY21868.1"/>
    </source>
</evidence>
<proteinExistence type="predicted"/>
<organism evidence="1 2">
    <name type="scientific">Caerostris darwini</name>
    <dbReference type="NCBI Taxonomy" id="1538125"/>
    <lineage>
        <taxon>Eukaryota</taxon>
        <taxon>Metazoa</taxon>
        <taxon>Ecdysozoa</taxon>
        <taxon>Arthropoda</taxon>
        <taxon>Chelicerata</taxon>
        <taxon>Arachnida</taxon>
        <taxon>Araneae</taxon>
        <taxon>Araneomorphae</taxon>
        <taxon>Entelegynae</taxon>
        <taxon>Araneoidea</taxon>
        <taxon>Araneidae</taxon>
        <taxon>Caerostris</taxon>
    </lineage>
</organism>
<gene>
    <name evidence="1" type="ORF">CDAR_525351</name>
</gene>
<keyword evidence="2" id="KW-1185">Reference proteome</keyword>
<reference evidence="1 2" key="1">
    <citation type="submission" date="2021-06" db="EMBL/GenBank/DDBJ databases">
        <title>Caerostris darwini draft genome.</title>
        <authorList>
            <person name="Kono N."/>
            <person name="Arakawa K."/>
        </authorList>
    </citation>
    <scope>NUCLEOTIDE SEQUENCE [LARGE SCALE GENOMIC DNA]</scope>
</reference>
<dbReference type="EMBL" id="BPLQ01006355">
    <property type="protein sequence ID" value="GIY21868.1"/>
    <property type="molecule type" value="Genomic_DNA"/>
</dbReference>
<accession>A0AAV4RIX8</accession>